<keyword evidence="4" id="KW-0067">ATP-binding</keyword>
<dbReference type="PROSITE" id="PS00211">
    <property type="entry name" value="ABC_TRANSPORTER_1"/>
    <property type="match status" value="1"/>
</dbReference>
<dbReference type="AlphaFoldDB" id="U4UDU9"/>
<evidence type="ECO:0000256" key="3">
    <source>
        <dbReference type="ARBA" id="ARBA00022741"/>
    </source>
</evidence>
<feature type="compositionally biased region" description="Basic residues" evidence="5">
    <location>
        <begin position="100"/>
        <end position="117"/>
    </location>
</feature>
<dbReference type="CDD" id="cd03221">
    <property type="entry name" value="ABCF_EF-3"/>
    <property type="match status" value="2"/>
</dbReference>
<reference evidence="7 8" key="1">
    <citation type="journal article" date="2013" name="Genome Biol.">
        <title>Draft genome of the mountain pine beetle, Dendroctonus ponderosae Hopkins, a major forest pest.</title>
        <authorList>
            <person name="Keeling C.I."/>
            <person name="Yuen M.M."/>
            <person name="Liao N.Y."/>
            <person name="Docking T.R."/>
            <person name="Chan S.K."/>
            <person name="Taylor G.A."/>
            <person name="Palmquist D.L."/>
            <person name="Jackman S.D."/>
            <person name="Nguyen A."/>
            <person name="Li M."/>
            <person name="Henderson H."/>
            <person name="Janes J.K."/>
            <person name="Zhao Y."/>
            <person name="Pandoh P."/>
            <person name="Moore R."/>
            <person name="Sperling F.A."/>
            <person name="Huber D.P."/>
            <person name="Birol I."/>
            <person name="Jones S.J."/>
            <person name="Bohlmann J."/>
        </authorList>
    </citation>
    <scope>NUCLEOTIDE SEQUENCE</scope>
</reference>
<comment type="similarity">
    <text evidence="1">Belongs to the ABC transporter superfamily. ABCF family. EF3 subfamily.</text>
</comment>
<dbReference type="InterPro" id="IPR027417">
    <property type="entry name" value="P-loop_NTPase"/>
</dbReference>
<dbReference type="Proteomes" id="UP000030742">
    <property type="component" value="Unassembled WGS sequence"/>
</dbReference>
<proteinExistence type="inferred from homology"/>
<dbReference type="PROSITE" id="PS50893">
    <property type="entry name" value="ABC_TRANSPORTER_2"/>
    <property type="match status" value="2"/>
</dbReference>
<feature type="non-terminal residue" evidence="7">
    <location>
        <position position="1"/>
    </location>
</feature>
<feature type="region of interest" description="Disordered" evidence="5">
    <location>
        <begin position="85"/>
        <end position="252"/>
    </location>
</feature>
<dbReference type="STRING" id="77166.U4UDU9"/>
<evidence type="ECO:0000313" key="7">
    <source>
        <dbReference type="EMBL" id="ERL92149.1"/>
    </source>
</evidence>
<feature type="compositionally biased region" description="Basic and acidic residues" evidence="5">
    <location>
        <begin position="182"/>
        <end position="191"/>
    </location>
</feature>
<dbReference type="Pfam" id="PF00005">
    <property type="entry name" value="ABC_tran"/>
    <property type="match status" value="2"/>
</dbReference>
<dbReference type="SMART" id="SM00382">
    <property type="entry name" value="AAA"/>
    <property type="match status" value="2"/>
</dbReference>
<dbReference type="Pfam" id="PF12848">
    <property type="entry name" value="ABC_tran_Xtn"/>
    <property type="match status" value="1"/>
</dbReference>
<protein>
    <recommendedName>
        <fullName evidence="6">ABC transporter domain-containing protein</fullName>
    </recommendedName>
</protein>
<accession>U4UDU9</accession>
<organism evidence="7 8">
    <name type="scientific">Dendroctonus ponderosae</name>
    <name type="common">Mountain pine beetle</name>
    <dbReference type="NCBI Taxonomy" id="77166"/>
    <lineage>
        <taxon>Eukaryota</taxon>
        <taxon>Metazoa</taxon>
        <taxon>Ecdysozoa</taxon>
        <taxon>Arthropoda</taxon>
        <taxon>Hexapoda</taxon>
        <taxon>Insecta</taxon>
        <taxon>Pterygota</taxon>
        <taxon>Neoptera</taxon>
        <taxon>Endopterygota</taxon>
        <taxon>Coleoptera</taxon>
        <taxon>Polyphaga</taxon>
        <taxon>Cucujiformia</taxon>
        <taxon>Curculionidae</taxon>
        <taxon>Scolytinae</taxon>
        <taxon>Dendroctonus</taxon>
    </lineage>
</organism>
<dbReference type="GO" id="GO:0005524">
    <property type="term" value="F:ATP binding"/>
    <property type="evidence" value="ECO:0007669"/>
    <property type="project" value="UniProtKB-KW"/>
</dbReference>
<dbReference type="PANTHER" id="PTHR19211">
    <property type="entry name" value="ATP-BINDING TRANSPORT PROTEIN-RELATED"/>
    <property type="match status" value="1"/>
</dbReference>
<feature type="compositionally biased region" description="Basic and acidic residues" evidence="5">
    <location>
        <begin position="234"/>
        <end position="251"/>
    </location>
</feature>
<keyword evidence="3" id="KW-0547">Nucleotide-binding</keyword>
<feature type="compositionally biased region" description="Polar residues" evidence="5">
    <location>
        <begin position="14"/>
        <end position="23"/>
    </location>
</feature>
<dbReference type="InterPro" id="IPR003593">
    <property type="entry name" value="AAA+_ATPase"/>
</dbReference>
<feature type="compositionally biased region" description="Basic and acidic residues" evidence="5">
    <location>
        <begin position="142"/>
        <end position="154"/>
    </location>
</feature>
<gene>
    <name evidence="7" type="ORF">D910_09469</name>
</gene>
<evidence type="ECO:0000256" key="5">
    <source>
        <dbReference type="SAM" id="MobiDB-lite"/>
    </source>
</evidence>
<dbReference type="GO" id="GO:0016887">
    <property type="term" value="F:ATP hydrolysis activity"/>
    <property type="evidence" value="ECO:0007669"/>
    <property type="project" value="InterPro"/>
</dbReference>
<dbReference type="FunFam" id="3.40.50.300:FF:000104">
    <property type="entry name" value="ATP-binding cassette sub-family F member 3"/>
    <property type="match status" value="1"/>
</dbReference>
<name>U4UDU9_DENPD</name>
<feature type="domain" description="ABC transporter" evidence="6">
    <location>
        <begin position="549"/>
        <end position="764"/>
    </location>
</feature>
<dbReference type="Gene3D" id="3.40.50.300">
    <property type="entry name" value="P-loop containing nucleotide triphosphate hydrolases"/>
    <property type="match status" value="2"/>
</dbReference>
<dbReference type="OrthoDB" id="2110130at2759"/>
<sequence>TGAPLPVRRAPGPSTVSCRKSAQTNDNLSPILHANSEVGTRPVANQWRFPLKWPILCAPLHVEQPNSDGNVRRLHRAAFPRNRCRSEAVRGKRPGDQRGRIRGQRRSVRRDRGRPARSVRQDRGGHKAHLRRAAEHAATGENDAKQPHAQDPGRADSSGVDGRNAGHHGGGDQEHLGGAARRLAEGGRPEAGKGAGQAAGEAGEAGQGGENGGGAQAADRHRLAGDQQEGEQAGGERDQSGAGHSDRELRYRLRRPGADVTLAFGRRYGLVGRNGLGKSTLLRMISSGNLKIPSHISILHVEQEVVGDETLALDSDAVRQGLLEQEKLVSAAINSGSTDPDLNTQLSEVYAQLQNIEADKAPARASIILAGLGFTSQMQQNATKTFSGGWRMRLALARALFSRPDLLLLDEPTNMLDIKAIIWLENYLQNWPTTLLVVSHDRNFLDSVPTDILYLHSQRLEPYRGNYEQFDRTKTEKLKNQQREYDAQLQQRQHVQEFIDRFRYNANRAALVQSKIKMLEKMPELKPIVKETEVVLRLPDTEPLSPPILQLNEALFWYQRGRVIFSNVNLGATMESRICIVGDNGAGKTTLLKIIMGLLTPSAGTRHVHRNLKFGYFSQHHVDQLDMNVNSVELLQQQYPGKAIEEYRRQLGSFGVSGDLALQTVSSLSGGQKSRVAFASMCLGRPNFLVLDEPTNHLDIETIEALGKAINKYTGGVILVSHDERLIRMVTNELWHCSEGTVRSIEGGFDEYRKIVEMELEAAQAK</sequence>
<feature type="domain" description="ABC transporter" evidence="6">
    <location>
        <begin position="236"/>
        <end position="482"/>
    </location>
</feature>
<dbReference type="InterPro" id="IPR032781">
    <property type="entry name" value="ABC_tran_Xtn"/>
</dbReference>
<feature type="compositionally biased region" description="Gly residues" evidence="5">
    <location>
        <begin position="193"/>
        <end position="215"/>
    </location>
</feature>
<feature type="compositionally biased region" description="Basic and acidic residues" evidence="5">
    <location>
        <begin position="85"/>
        <end position="99"/>
    </location>
</feature>
<dbReference type="InterPro" id="IPR017871">
    <property type="entry name" value="ABC_transporter-like_CS"/>
</dbReference>
<dbReference type="FunFam" id="3.40.50.300:FF:000011">
    <property type="entry name" value="Putative ABC transporter ATP-binding component"/>
    <property type="match status" value="1"/>
</dbReference>
<evidence type="ECO:0000256" key="2">
    <source>
        <dbReference type="ARBA" id="ARBA00022737"/>
    </source>
</evidence>
<feature type="region of interest" description="Disordered" evidence="5">
    <location>
        <begin position="1"/>
        <end position="23"/>
    </location>
</feature>
<evidence type="ECO:0000256" key="4">
    <source>
        <dbReference type="ARBA" id="ARBA00022840"/>
    </source>
</evidence>
<dbReference type="EMBL" id="KB632312">
    <property type="protein sequence ID" value="ERL92149.1"/>
    <property type="molecule type" value="Genomic_DNA"/>
</dbReference>
<dbReference type="SUPFAM" id="SSF52540">
    <property type="entry name" value="P-loop containing nucleoside triphosphate hydrolases"/>
    <property type="match status" value="2"/>
</dbReference>
<evidence type="ECO:0000313" key="8">
    <source>
        <dbReference type="Proteomes" id="UP000030742"/>
    </source>
</evidence>
<evidence type="ECO:0000259" key="6">
    <source>
        <dbReference type="PROSITE" id="PS50893"/>
    </source>
</evidence>
<keyword evidence="2" id="KW-0677">Repeat</keyword>
<dbReference type="InterPro" id="IPR050611">
    <property type="entry name" value="ABCF"/>
</dbReference>
<dbReference type="InterPro" id="IPR003439">
    <property type="entry name" value="ABC_transporter-like_ATP-bd"/>
</dbReference>
<evidence type="ECO:0000256" key="1">
    <source>
        <dbReference type="ARBA" id="ARBA00011054"/>
    </source>
</evidence>
<dbReference type="PANTHER" id="PTHR19211:SF117">
    <property type="entry name" value="ATP-BINDING CASSETTE SUB-FAMILY F MEMBER 3"/>
    <property type="match status" value="1"/>
</dbReference>